<keyword evidence="1" id="KW-1133">Transmembrane helix</keyword>
<gene>
    <name evidence="2" type="ORF">SAMN02927930_01259</name>
</gene>
<dbReference type="Proteomes" id="UP000199626">
    <property type="component" value="Unassembled WGS sequence"/>
</dbReference>
<dbReference type="OrthoDB" id="5593857at2"/>
<feature type="transmembrane region" description="Helical" evidence="1">
    <location>
        <begin position="20"/>
        <end position="38"/>
    </location>
</feature>
<evidence type="ECO:0000256" key="1">
    <source>
        <dbReference type="SAM" id="Phobius"/>
    </source>
</evidence>
<evidence type="ECO:0000313" key="3">
    <source>
        <dbReference type="Proteomes" id="UP000199626"/>
    </source>
</evidence>
<keyword evidence="1" id="KW-0472">Membrane</keyword>
<proteinExistence type="predicted"/>
<accession>A0A1G6CJL2</accession>
<organism evidence="2 3">
    <name type="scientific">Pseudidiomarina indica</name>
    <dbReference type="NCBI Taxonomy" id="1159017"/>
    <lineage>
        <taxon>Bacteria</taxon>
        <taxon>Pseudomonadati</taxon>
        <taxon>Pseudomonadota</taxon>
        <taxon>Gammaproteobacteria</taxon>
        <taxon>Alteromonadales</taxon>
        <taxon>Idiomarinaceae</taxon>
        <taxon>Pseudidiomarina</taxon>
    </lineage>
</organism>
<dbReference type="EMBL" id="FMXN01000006">
    <property type="protein sequence ID" value="SDB33011.1"/>
    <property type="molecule type" value="Genomic_DNA"/>
</dbReference>
<dbReference type="RefSeq" id="WP_092592831.1">
    <property type="nucleotide sequence ID" value="NZ_FMXN01000006.1"/>
</dbReference>
<dbReference type="STRING" id="1159017.SAMN02927930_01259"/>
<name>A0A1G6CJL2_9GAMM</name>
<dbReference type="AlphaFoldDB" id="A0A1G6CJL2"/>
<dbReference type="InterPro" id="IPR012902">
    <property type="entry name" value="N_methyl_site"/>
</dbReference>
<reference evidence="3" key="1">
    <citation type="submission" date="2016-10" db="EMBL/GenBank/DDBJ databases">
        <authorList>
            <person name="Varghese N."/>
            <person name="Submissions S."/>
        </authorList>
    </citation>
    <scope>NUCLEOTIDE SEQUENCE [LARGE SCALE GENOMIC DNA]</scope>
    <source>
        <strain evidence="3">CGMCC 1.10824</strain>
    </source>
</reference>
<dbReference type="Pfam" id="PF07963">
    <property type="entry name" value="N_methyl"/>
    <property type="match status" value="1"/>
</dbReference>
<dbReference type="PROSITE" id="PS00409">
    <property type="entry name" value="PROKAR_NTER_METHYL"/>
    <property type="match status" value="1"/>
</dbReference>
<evidence type="ECO:0000313" key="2">
    <source>
        <dbReference type="EMBL" id="SDB33011.1"/>
    </source>
</evidence>
<sequence length="185" mass="20063">MRTFGVTPRTNKGFTLVELIIGIVVLSLSVVMLAVLIFPQAQRSAEPLLQTRAAGLGQALLNEIMSKSFDENSDRSSGIERCSVEAAAPPCTLPANLGDDGEVRSDFNDVDDYRGLTSSSTNLTDVFGADIAARYNGFDYEIQVSYYDPNSGADQANITRYKLITITITTSLGQNFEFSAVRGNF</sequence>
<keyword evidence="3" id="KW-1185">Reference proteome</keyword>
<keyword evidence="1" id="KW-0812">Transmembrane</keyword>
<protein>
    <submittedName>
        <fullName evidence="2">MSHA pilin protein MshD</fullName>
    </submittedName>
</protein>